<reference evidence="2 3" key="1">
    <citation type="submission" date="2016-12" db="EMBL/GenBank/DDBJ databases">
        <title>The genomes of Aspergillus section Nigri reveals drivers in fungal speciation.</title>
        <authorList>
            <consortium name="DOE Joint Genome Institute"/>
            <person name="Vesth T.C."/>
            <person name="Nybo J."/>
            <person name="Theobald S."/>
            <person name="Brandl J."/>
            <person name="Frisvad J.C."/>
            <person name="Nielsen K.F."/>
            <person name="Lyhne E.K."/>
            <person name="Kogle M.E."/>
            <person name="Kuo A."/>
            <person name="Riley R."/>
            <person name="Clum A."/>
            <person name="Nolan M."/>
            <person name="Lipzen A."/>
            <person name="Salamov A."/>
            <person name="Henrissat B."/>
            <person name="Wiebenga A."/>
            <person name="De Vries R.P."/>
            <person name="Grigoriev I.V."/>
            <person name="Mortensen U.H."/>
            <person name="Andersen M.R."/>
            <person name="Baker S.E."/>
        </authorList>
    </citation>
    <scope>NUCLEOTIDE SEQUENCE [LARGE SCALE GENOMIC DNA]</scope>
    <source>
        <strain evidence="2 3">JOP 1030-1</strain>
    </source>
</reference>
<dbReference type="GeneID" id="37072507"/>
<organism evidence="2 3">
    <name type="scientific">Aspergillus saccharolyticus JOP 1030-1</name>
    <dbReference type="NCBI Taxonomy" id="1450539"/>
    <lineage>
        <taxon>Eukaryota</taxon>
        <taxon>Fungi</taxon>
        <taxon>Dikarya</taxon>
        <taxon>Ascomycota</taxon>
        <taxon>Pezizomycotina</taxon>
        <taxon>Eurotiomycetes</taxon>
        <taxon>Eurotiomycetidae</taxon>
        <taxon>Eurotiales</taxon>
        <taxon>Aspergillaceae</taxon>
        <taxon>Aspergillus</taxon>
        <taxon>Aspergillus subgen. Circumdati</taxon>
    </lineage>
</organism>
<feature type="region of interest" description="Disordered" evidence="1">
    <location>
        <begin position="74"/>
        <end position="104"/>
    </location>
</feature>
<name>A0A319A4D0_9EURO</name>
<dbReference type="RefSeq" id="XP_025432980.1">
    <property type="nucleotide sequence ID" value="XM_025571279.1"/>
</dbReference>
<evidence type="ECO:0000313" key="2">
    <source>
        <dbReference type="EMBL" id="PYH46998.1"/>
    </source>
</evidence>
<protein>
    <submittedName>
        <fullName evidence="2">Uncharacterized protein</fullName>
    </submittedName>
</protein>
<proteinExistence type="predicted"/>
<keyword evidence="3" id="KW-1185">Reference proteome</keyword>
<evidence type="ECO:0000313" key="3">
    <source>
        <dbReference type="Proteomes" id="UP000248349"/>
    </source>
</evidence>
<evidence type="ECO:0000256" key="1">
    <source>
        <dbReference type="SAM" id="MobiDB-lite"/>
    </source>
</evidence>
<gene>
    <name evidence="2" type="ORF">BP01DRAFT_242394</name>
</gene>
<dbReference type="Proteomes" id="UP000248349">
    <property type="component" value="Unassembled WGS sequence"/>
</dbReference>
<dbReference type="AlphaFoldDB" id="A0A319A4D0"/>
<sequence length="130" mass="15608">MWRRVGRRRPRIESVMLHRQPPSRRSRTSAALAIVAFFFRLFCHRHPLSTVKQLSTAALHIIVQMIGYFESPRHRSSQNANPPFRMYSHPSQKHHNKHLHTYDRNRKQEKRLPLYFGISETKNHDNYLIK</sequence>
<accession>A0A319A4D0</accession>
<dbReference type="EMBL" id="KZ821226">
    <property type="protein sequence ID" value="PYH46998.1"/>
    <property type="molecule type" value="Genomic_DNA"/>
</dbReference>